<proteinExistence type="predicted"/>
<gene>
    <name evidence="2" type="ORF">ASZ90_016176</name>
</gene>
<organism evidence="2">
    <name type="scientific">hydrocarbon metagenome</name>
    <dbReference type="NCBI Taxonomy" id="938273"/>
    <lineage>
        <taxon>unclassified sequences</taxon>
        <taxon>metagenomes</taxon>
        <taxon>ecological metagenomes</taxon>
    </lineage>
</organism>
<dbReference type="PANTHER" id="PTHR21197">
    <property type="entry name" value="UDP-GALACTOPYRANOSE MUTASE"/>
    <property type="match status" value="1"/>
</dbReference>
<sequence length="436" mass="48408">MKTAILGGGLSGLTLARILAGRGEDVLVLEAEETIGGLCRSRTGDGFCFDTGGSHIIFSRDSEVLGFMLSVLGENRAERNRNTKIFYKDRLVKYPFENGLSELPREDLYLCLSEYIKTLIAAEKGELPPAVSFRDWIYTTFGAGIAECYLMPYNRKIWNYPPEQMSAHWVEGRVPRPPVEDIIRSAIGIETEGYTHQAVFSYPLHGGIEALVRAIAEPVMDRVTCGFGASRIRRTPGGWEITDGTRTVRAGKLISTIPLQNLLPALDVVPAAVREALGALRYNSVCSVFIGVRGEVPPISWLYVPMPETGLFNRVSFPSNFSTAVAPEGCSSVLAEITYNDGDPLTLMQDGDIITHVTTSLASMGLIRPEDIIFTGIARHRFAYVVYDLDYLKNIRTVRDYCREIGIDLVGRFAQFEYLNMDGCIRSVMDYTGWRP</sequence>
<dbReference type="PANTHER" id="PTHR21197:SF0">
    <property type="entry name" value="UDP-GALACTOPYRANOSE MUTASE"/>
    <property type="match status" value="1"/>
</dbReference>
<dbReference type="GO" id="GO:0005829">
    <property type="term" value="C:cytosol"/>
    <property type="evidence" value="ECO:0007669"/>
    <property type="project" value="TreeGrafter"/>
</dbReference>
<dbReference type="InterPro" id="IPR002937">
    <property type="entry name" value="Amino_oxidase"/>
</dbReference>
<dbReference type="EMBL" id="LNQE01001690">
    <property type="protein sequence ID" value="KUG14193.1"/>
    <property type="molecule type" value="Genomic_DNA"/>
</dbReference>
<comment type="caution">
    <text evidence="2">The sequence shown here is derived from an EMBL/GenBank/DDBJ whole genome shotgun (WGS) entry which is preliminary data.</text>
</comment>
<dbReference type="GO" id="GO:0050660">
    <property type="term" value="F:flavin adenine dinucleotide binding"/>
    <property type="evidence" value="ECO:0007669"/>
    <property type="project" value="TreeGrafter"/>
</dbReference>
<feature type="domain" description="Amine oxidase" evidence="1">
    <location>
        <begin position="10"/>
        <end position="364"/>
    </location>
</feature>
<dbReference type="AlphaFoldDB" id="A0A0W8F049"/>
<reference evidence="2" key="1">
    <citation type="journal article" date="2015" name="Proc. Natl. Acad. Sci. U.S.A.">
        <title>Networks of energetic and metabolic interactions define dynamics in microbial communities.</title>
        <authorList>
            <person name="Embree M."/>
            <person name="Liu J.K."/>
            <person name="Al-Bassam M.M."/>
            <person name="Zengler K."/>
        </authorList>
    </citation>
    <scope>NUCLEOTIDE SEQUENCE</scope>
</reference>
<dbReference type="Pfam" id="PF01593">
    <property type="entry name" value="Amino_oxidase"/>
    <property type="match status" value="1"/>
</dbReference>
<accession>A0A0W8F049</accession>
<dbReference type="Gene3D" id="3.50.50.60">
    <property type="entry name" value="FAD/NAD(P)-binding domain"/>
    <property type="match status" value="1"/>
</dbReference>
<evidence type="ECO:0000313" key="2">
    <source>
        <dbReference type="EMBL" id="KUG14193.1"/>
    </source>
</evidence>
<dbReference type="GO" id="GO:0016491">
    <property type="term" value="F:oxidoreductase activity"/>
    <property type="evidence" value="ECO:0007669"/>
    <property type="project" value="InterPro"/>
</dbReference>
<evidence type="ECO:0000259" key="1">
    <source>
        <dbReference type="Pfam" id="PF01593"/>
    </source>
</evidence>
<protein>
    <submittedName>
        <fullName evidence="2">Putative o-antigen synthesis protein, wbyh</fullName>
    </submittedName>
</protein>
<dbReference type="GO" id="GO:0008767">
    <property type="term" value="F:UDP-galactopyranose mutase activity"/>
    <property type="evidence" value="ECO:0007669"/>
    <property type="project" value="TreeGrafter"/>
</dbReference>
<name>A0A0W8F049_9ZZZZ</name>
<dbReference type="SUPFAM" id="SSF51905">
    <property type="entry name" value="FAD/NAD(P)-binding domain"/>
    <property type="match status" value="1"/>
</dbReference>
<dbReference type="InterPro" id="IPR036188">
    <property type="entry name" value="FAD/NAD-bd_sf"/>
</dbReference>